<dbReference type="Pfam" id="PF00038">
    <property type="entry name" value="Filament"/>
    <property type="match status" value="1"/>
</dbReference>
<organism evidence="8 9">
    <name type="scientific">Aplysia californica</name>
    <name type="common">California sea hare</name>
    <dbReference type="NCBI Taxonomy" id="6500"/>
    <lineage>
        <taxon>Eukaryota</taxon>
        <taxon>Metazoa</taxon>
        <taxon>Spiralia</taxon>
        <taxon>Lophotrochozoa</taxon>
        <taxon>Mollusca</taxon>
        <taxon>Gastropoda</taxon>
        <taxon>Heterobranchia</taxon>
        <taxon>Euthyneura</taxon>
        <taxon>Tectipleura</taxon>
        <taxon>Aplysiida</taxon>
        <taxon>Aplysioidea</taxon>
        <taxon>Aplysiidae</taxon>
        <taxon>Aplysia</taxon>
    </lineage>
</organism>
<dbReference type="PANTHER" id="PTHR45721">
    <property type="entry name" value="LAMIN DM0-RELATED"/>
    <property type="match status" value="1"/>
</dbReference>
<feature type="domain" description="LTD" evidence="7">
    <location>
        <begin position="493"/>
        <end position="651"/>
    </location>
</feature>
<dbReference type="RefSeq" id="XP_012944769.1">
    <property type="nucleotide sequence ID" value="XM_013089315.2"/>
</dbReference>
<name>A0ABM1ABX8_APLCA</name>
<evidence type="ECO:0000256" key="6">
    <source>
        <dbReference type="SAM" id="MobiDB-lite"/>
    </source>
</evidence>
<keyword evidence="4" id="KW-0539">Nucleus</keyword>
<evidence type="ECO:0000313" key="8">
    <source>
        <dbReference type="Proteomes" id="UP000694888"/>
    </source>
</evidence>
<dbReference type="PANTHER" id="PTHR45721:SF11">
    <property type="entry name" value="LAMIN DM0-RELATED"/>
    <property type="match status" value="1"/>
</dbReference>
<dbReference type="PROSITE" id="PS51841">
    <property type="entry name" value="LTD"/>
    <property type="match status" value="1"/>
</dbReference>
<feature type="coiled-coil region" evidence="5">
    <location>
        <begin position="315"/>
        <end position="377"/>
    </location>
</feature>
<protein>
    <submittedName>
        <fullName evidence="9">Lamin-L(III)</fullName>
    </submittedName>
</protein>
<keyword evidence="2" id="KW-0403">Intermediate filament</keyword>
<evidence type="ECO:0000259" key="7">
    <source>
        <dbReference type="PROSITE" id="PS51841"/>
    </source>
</evidence>
<feature type="region of interest" description="Disordered" evidence="6">
    <location>
        <begin position="1"/>
        <end position="86"/>
    </location>
</feature>
<dbReference type="Proteomes" id="UP000694888">
    <property type="component" value="Unplaced"/>
</dbReference>
<evidence type="ECO:0000256" key="4">
    <source>
        <dbReference type="ARBA" id="ARBA00023242"/>
    </source>
</evidence>
<proteinExistence type="predicted"/>
<feature type="compositionally biased region" description="Basic residues" evidence="6">
    <location>
        <begin position="1"/>
        <end position="17"/>
    </location>
</feature>
<accession>A0ABM1ABX8</accession>
<gene>
    <name evidence="9" type="primary">LOC101863550</name>
</gene>
<feature type="compositionally biased region" description="Polar residues" evidence="6">
    <location>
        <begin position="560"/>
        <end position="571"/>
    </location>
</feature>
<reference evidence="9" key="1">
    <citation type="submission" date="2025-08" db="UniProtKB">
        <authorList>
            <consortium name="RefSeq"/>
        </authorList>
    </citation>
    <scope>IDENTIFICATION</scope>
</reference>
<evidence type="ECO:0000313" key="9">
    <source>
        <dbReference type="RefSeq" id="XP_012944769.1"/>
    </source>
</evidence>
<dbReference type="InterPro" id="IPR036415">
    <property type="entry name" value="Lamin_tail_dom_sf"/>
</dbReference>
<evidence type="ECO:0000256" key="3">
    <source>
        <dbReference type="ARBA" id="ARBA00023054"/>
    </source>
</evidence>
<feature type="compositionally biased region" description="Low complexity" evidence="6">
    <location>
        <begin position="585"/>
        <end position="603"/>
    </location>
</feature>
<dbReference type="Gene3D" id="1.20.5.170">
    <property type="match status" value="1"/>
</dbReference>
<feature type="region of interest" description="Disordered" evidence="6">
    <location>
        <begin position="560"/>
        <end position="603"/>
    </location>
</feature>
<dbReference type="SUPFAM" id="SSF74853">
    <property type="entry name" value="Lamin A/C globular tail domain"/>
    <property type="match status" value="1"/>
</dbReference>
<keyword evidence="3 5" id="KW-0175">Coiled coil</keyword>
<feature type="coiled-coil region" evidence="5">
    <location>
        <begin position="108"/>
        <end position="192"/>
    </location>
</feature>
<sequence length="761" mass="85822">METKKRKGRRRLRHSVRALHGSGADTAAHIPECKSPTEADPGPSPSGLEQGSSSHSLVPRQSKSLSRLSGRRSHCHSRSPSPARMFCQREQHDLKVLNDRLWSHADHVRQLQGENARLKLQLEAAYDLVRRETQNVRTVQAAELRRVQEMLDSANEAKSRLETEHEEMNLQKIVLEERLNQNEAQLVTLTEKLKHPLDLADECNRLKAELESTSRSFHESQEDVKRLSSELLQEKRIGKRLEGEARSYKEGYLKEVEAVNARFSQHVQQADETLEASYDNTVAEVRNQYKRDLEGLRAELTFSYQSKLVDLKVTCEHAQADVMCLKRELKTFRADDEKLRSQITQFKADKAALQVQLSDAQERNEYLKDSLEKQRCQGQREIALLTQELVEVREDLSEIGGVNTRLEEEIKSYCEILNGLEEKTQAAGVPKERRWFPRLSGGDTKASTEADGAKRKLSSLAESLVGSVEDSQTRLWDSRDLSTKSKVDFFRANEFSQGIEIHEVDTEGKYITLVNSTEHTTDLCLWTVKQTNCLGQEVTFNIPSQVLLSRGKQLTLWSSGAQEPTTDNQVPCTDDQQHPEADGVTSPDSGTTDATTTSTPLLPDLVSELDDGFEMVLSSGKSWLELRQTLSVRVEDGDGQLQAKCDVTRITEDDDEGGFSDETGVSAKKPRLSLSQSLFSWPLCARPSLQTSMATTKLEVNTTSDRAGSDGLPHKNEQRDVCQESSTYLCSMTAVDRQRRNKISYPKEEMCYQDKDACIVM</sequence>
<evidence type="ECO:0000256" key="5">
    <source>
        <dbReference type="SAM" id="Coils"/>
    </source>
</evidence>
<comment type="subcellular location">
    <subcellularLocation>
        <location evidence="1">Nucleus</location>
    </subcellularLocation>
</comment>
<feature type="compositionally biased region" description="Polar residues" evidence="6">
    <location>
        <begin position="47"/>
        <end position="56"/>
    </location>
</feature>
<evidence type="ECO:0000256" key="1">
    <source>
        <dbReference type="ARBA" id="ARBA00004123"/>
    </source>
</evidence>
<dbReference type="Gene3D" id="2.60.40.1260">
    <property type="entry name" value="Lamin Tail domain"/>
    <property type="match status" value="1"/>
</dbReference>
<evidence type="ECO:0000256" key="2">
    <source>
        <dbReference type="ARBA" id="ARBA00022754"/>
    </source>
</evidence>
<dbReference type="GeneID" id="101863550"/>
<dbReference type="InterPro" id="IPR001322">
    <property type="entry name" value="Lamin_tail_dom"/>
</dbReference>
<keyword evidence="8" id="KW-1185">Reference proteome</keyword>
<dbReference type="InterPro" id="IPR039008">
    <property type="entry name" value="IF_rod_dom"/>
</dbReference>